<dbReference type="EMBL" id="DSMG01000077">
    <property type="protein sequence ID" value="HDX31212.1"/>
    <property type="molecule type" value="Genomic_DNA"/>
</dbReference>
<dbReference type="InterPro" id="IPR029052">
    <property type="entry name" value="Metallo-depent_PP-like"/>
</dbReference>
<dbReference type="Pfam" id="PF00149">
    <property type="entry name" value="Metallophos"/>
    <property type="match status" value="1"/>
</dbReference>
<dbReference type="InterPro" id="IPR008334">
    <property type="entry name" value="5'-Nucleotdase_C"/>
</dbReference>
<dbReference type="SUPFAM" id="SSF55816">
    <property type="entry name" value="5'-nucleotidase (syn. UDP-sugar hydrolase), C-terminal domain"/>
    <property type="match status" value="1"/>
</dbReference>
<keyword evidence="2" id="KW-0547">Nucleotide-binding</keyword>
<evidence type="ECO:0000256" key="2">
    <source>
        <dbReference type="RuleBase" id="RU362119"/>
    </source>
</evidence>
<keyword evidence="1" id="KW-0732">Signal</keyword>
<dbReference type="GO" id="GO:0009166">
    <property type="term" value="P:nucleotide catabolic process"/>
    <property type="evidence" value="ECO:0007669"/>
    <property type="project" value="InterPro"/>
</dbReference>
<accession>A0A7C1FES9</accession>
<evidence type="ECO:0000259" key="3">
    <source>
        <dbReference type="Pfam" id="PF00149"/>
    </source>
</evidence>
<comment type="similarity">
    <text evidence="2">Belongs to the 5'-nucleotidase family.</text>
</comment>
<proteinExistence type="inferred from homology"/>
<keyword evidence="2" id="KW-0378">Hydrolase</keyword>
<name>A0A7C1FES9_9CHLR</name>
<dbReference type="Gene3D" id="3.90.780.10">
    <property type="entry name" value="5'-Nucleotidase, C-terminal domain"/>
    <property type="match status" value="1"/>
</dbReference>
<dbReference type="InterPro" id="IPR006179">
    <property type="entry name" value="5_nucleotidase/apyrase"/>
</dbReference>
<dbReference type="Gene3D" id="3.60.21.10">
    <property type="match status" value="1"/>
</dbReference>
<dbReference type="PRINTS" id="PR01607">
    <property type="entry name" value="APYRASEFAMLY"/>
</dbReference>
<protein>
    <submittedName>
        <fullName evidence="5">Bifunctional metallophosphatase/5'-nucleotidase</fullName>
    </submittedName>
</protein>
<evidence type="ECO:0000256" key="1">
    <source>
        <dbReference type="ARBA" id="ARBA00022729"/>
    </source>
</evidence>
<dbReference type="SUPFAM" id="SSF56300">
    <property type="entry name" value="Metallo-dependent phosphatases"/>
    <property type="match status" value="1"/>
</dbReference>
<evidence type="ECO:0000313" key="5">
    <source>
        <dbReference type="EMBL" id="HDX31212.1"/>
    </source>
</evidence>
<sequence length="598" mass="65485">MLWDRPAQFFAIPPGTLRLTRIDAGAEEGMARYLFVGDATAGPVERLILDEGQTLPPKHEDFDYPFRLKIAHFNDLHGHLTYFQPDGVHPIFSRMAGYIRSLRERYRCHPQRGVLAFSSGDDAVGSIFDALLGYDESSFRLHAAYRLYSAAGLDACALGNHDLDLGARLLACALRQDASFPLLTANLTGCSWLSGGYFPAALFVVKGVRVGVIGLTTPAQLAPQPDSTLYFVDPIQVMQNLLPVVKQASDVVIVLSHLGYSLASTSARVLGAGDRELAAALPHAAVQVIIGGHTHHALNEQGLSPHNVVNGIPIVQAGKLGEFLGEVDITVGRRWAAVTNVQLHATSRLPVDQQFERDCVQPLLHKIEPVLAEPLGIVADEPDLSIDVVRNELAARESALCNFITDALVERCRLAGDAVDFAAIDASSISSGLPPGLLTLGDWFAVMPYADTIQLCTLTGHQLEQLLHENAHRVDRPDEVHLERGFLHFSAAVRYRIRLGASREEARAVDITVNGEPLCHQRERTFIMACPSFTHALANSWEETVRNSLRLAFNAHTLPKKDTHRLVRNELIAYIRAHGGVTAESGARRDGRLIVDWD</sequence>
<dbReference type="Pfam" id="PF02872">
    <property type="entry name" value="5_nucleotid_C"/>
    <property type="match status" value="1"/>
</dbReference>
<dbReference type="InterPro" id="IPR036907">
    <property type="entry name" value="5'-Nucleotdase_C_sf"/>
</dbReference>
<dbReference type="PANTHER" id="PTHR11575">
    <property type="entry name" value="5'-NUCLEOTIDASE-RELATED"/>
    <property type="match status" value="1"/>
</dbReference>
<feature type="domain" description="5'-Nucleotidase C-terminal" evidence="4">
    <location>
        <begin position="388"/>
        <end position="533"/>
    </location>
</feature>
<feature type="domain" description="Calcineurin-like phosphoesterase" evidence="3">
    <location>
        <begin position="68"/>
        <end position="296"/>
    </location>
</feature>
<dbReference type="GO" id="GO:0016787">
    <property type="term" value="F:hydrolase activity"/>
    <property type="evidence" value="ECO:0007669"/>
    <property type="project" value="UniProtKB-KW"/>
</dbReference>
<comment type="caution">
    <text evidence="5">The sequence shown here is derived from an EMBL/GenBank/DDBJ whole genome shotgun (WGS) entry which is preliminary data.</text>
</comment>
<reference evidence="5" key="1">
    <citation type="journal article" date="2020" name="mSystems">
        <title>Genome- and Community-Level Interaction Insights into Carbon Utilization and Element Cycling Functions of Hydrothermarchaeota in Hydrothermal Sediment.</title>
        <authorList>
            <person name="Zhou Z."/>
            <person name="Liu Y."/>
            <person name="Xu W."/>
            <person name="Pan J."/>
            <person name="Luo Z.H."/>
            <person name="Li M."/>
        </authorList>
    </citation>
    <scope>NUCLEOTIDE SEQUENCE [LARGE SCALE GENOMIC DNA]</scope>
    <source>
        <strain evidence="5">SpSt-289</strain>
    </source>
</reference>
<dbReference type="PANTHER" id="PTHR11575:SF24">
    <property type="entry name" value="5'-NUCLEOTIDASE"/>
    <property type="match status" value="1"/>
</dbReference>
<evidence type="ECO:0000259" key="4">
    <source>
        <dbReference type="Pfam" id="PF02872"/>
    </source>
</evidence>
<gene>
    <name evidence="5" type="ORF">ENQ20_06915</name>
</gene>
<dbReference type="InterPro" id="IPR004843">
    <property type="entry name" value="Calcineurin-like_PHP"/>
</dbReference>
<dbReference type="AlphaFoldDB" id="A0A7C1FES9"/>
<organism evidence="5">
    <name type="scientific">Caldilinea aerophila</name>
    <dbReference type="NCBI Taxonomy" id="133453"/>
    <lineage>
        <taxon>Bacteria</taxon>
        <taxon>Bacillati</taxon>
        <taxon>Chloroflexota</taxon>
        <taxon>Caldilineae</taxon>
        <taxon>Caldilineales</taxon>
        <taxon>Caldilineaceae</taxon>
        <taxon>Caldilinea</taxon>
    </lineage>
</organism>
<dbReference type="GO" id="GO:0000166">
    <property type="term" value="F:nucleotide binding"/>
    <property type="evidence" value="ECO:0007669"/>
    <property type="project" value="UniProtKB-KW"/>
</dbReference>